<sequence>MRSDRDEINGAKLRSLGFSVWIGDLRCEVAISGFLGVERRSPVRRLRSLSGGTAFPRRGEVLLELLEAVWMSKTCRRGSTLVEVVTGEEIGDDDSVNIILFTVRLTRKERKEETIAAELLSDRTLADYSWVLADALASSASRSSTYSSSSVNLPETFSQFCPFGGRN</sequence>
<reference evidence="1" key="1">
    <citation type="submission" date="2017-12" db="EMBL/GenBank/DDBJ databases">
        <authorList>
            <person name="Barbosa P."/>
            <person name="Usie A."/>
            <person name="Ramos A.M."/>
        </authorList>
    </citation>
    <scope>NUCLEOTIDE SEQUENCE</scope>
    <source>
        <strain evidence="1">HL8</strain>
        <tissue evidence="1">Leaves</tissue>
    </source>
</reference>
<comment type="caution">
    <text evidence="1">The sequence shown here is derived from an EMBL/GenBank/DDBJ whole genome shotgun (WGS) entry which is preliminary data.</text>
</comment>
<reference evidence="1" key="3">
    <citation type="submission" date="2023-07" db="EMBL/GenBank/DDBJ databases">
        <title>An improved reference 1 genome and first organelle genomes of Quercus suber.</title>
        <authorList>
            <consortium name="Genosuber Consortium"/>
            <person name="Usie A."/>
            <person name="Serra O."/>
            <person name="Barros P."/>
        </authorList>
    </citation>
    <scope>NUCLEOTIDE SEQUENCE</scope>
    <source>
        <strain evidence="1">HL8</strain>
        <tissue evidence="1">Leaves</tissue>
    </source>
</reference>
<reference evidence="1" key="2">
    <citation type="journal article" date="2018" name="Sci. Data">
        <title>The draft genome sequence of cork oak.</title>
        <authorList>
            <person name="Ramos A.M."/>
            <person name="Usie A."/>
            <person name="Barbosa P."/>
            <person name="Barros P.M."/>
            <person name="Capote T."/>
            <person name="Chaves I."/>
            <person name="Simoes F."/>
            <person name="Abreu I."/>
            <person name="Carrasquinho I."/>
            <person name="Faro C."/>
            <person name="Guimaraes J.B."/>
            <person name="Mendonca D."/>
            <person name="Nobrega F."/>
            <person name="Rodrigues L."/>
            <person name="Saibo N.J.M."/>
            <person name="Varela M.C."/>
            <person name="Egas C."/>
            <person name="Matos J."/>
            <person name="Miguel C.M."/>
            <person name="Oliveira M.M."/>
            <person name="Ricardo C.P."/>
            <person name="Goncalves S."/>
        </authorList>
    </citation>
    <scope>NUCLEOTIDE SEQUENCE [LARGE SCALE GENOMIC DNA]</scope>
    <source>
        <strain evidence="1">HL8</strain>
    </source>
</reference>
<dbReference type="AlphaFoldDB" id="A0AAW0M1P7"/>
<dbReference type="EMBL" id="PKMF04000029">
    <property type="protein sequence ID" value="KAK7857213.1"/>
    <property type="molecule type" value="Genomic_DNA"/>
</dbReference>
<accession>A0AAW0M1P7</accession>
<protein>
    <submittedName>
        <fullName evidence="1">Uncharacterized protein</fullName>
    </submittedName>
</protein>
<evidence type="ECO:0000313" key="1">
    <source>
        <dbReference type="EMBL" id="KAK7857213.1"/>
    </source>
</evidence>
<name>A0AAW0M1P7_QUESU</name>
<gene>
    <name evidence="1" type="ORF">CFP56_019175</name>
</gene>
<organism evidence="1">
    <name type="scientific">Quercus suber</name>
    <name type="common">Cork oak</name>
    <dbReference type="NCBI Taxonomy" id="58331"/>
    <lineage>
        <taxon>Eukaryota</taxon>
        <taxon>Viridiplantae</taxon>
        <taxon>Streptophyta</taxon>
        <taxon>Embryophyta</taxon>
        <taxon>Tracheophyta</taxon>
        <taxon>Spermatophyta</taxon>
        <taxon>Magnoliopsida</taxon>
        <taxon>eudicotyledons</taxon>
        <taxon>Gunneridae</taxon>
        <taxon>Pentapetalae</taxon>
        <taxon>rosids</taxon>
        <taxon>fabids</taxon>
        <taxon>Fagales</taxon>
        <taxon>Fagaceae</taxon>
        <taxon>Quercus</taxon>
    </lineage>
</organism>
<proteinExistence type="predicted"/>